<dbReference type="AlphaFoldDB" id="A0A7T5BH48"/>
<protein>
    <recommendedName>
        <fullName evidence="4">Lipoprotein</fullName>
    </recommendedName>
</protein>
<keyword evidence="1" id="KW-0732">Signal</keyword>
<accession>A0A7T5BH48</accession>
<dbReference type="RefSeq" id="WP_198660768.1">
    <property type="nucleotide sequence ID" value="NZ_CP059488.1"/>
</dbReference>
<evidence type="ECO:0008006" key="4">
    <source>
        <dbReference type="Google" id="ProtNLM"/>
    </source>
</evidence>
<proteinExistence type="predicted"/>
<organism evidence="2 3">
    <name type="scientific">Acidithiobacillus ferrivorans</name>
    <dbReference type="NCBI Taxonomy" id="160808"/>
    <lineage>
        <taxon>Bacteria</taxon>
        <taxon>Pseudomonadati</taxon>
        <taxon>Pseudomonadota</taxon>
        <taxon>Acidithiobacillia</taxon>
        <taxon>Acidithiobacillales</taxon>
        <taxon>Acidithiobacillaceae</taxon>
        <taxon>Acidithiobacillus</taxon>
    </lineage>
</organism>
<feature type="chain" id="PRO_5032890347" description="Lipoprotein" evidence="1">
    <location>
        <begin position="25"/>
        <end position="302"/>
    </location>
</feature>
<sequence length="302" mass="32249">MKIYHVKPIIASLIAVMLAGCVSAPSIMPQAERTQYPTLHRAMENTSVVEHWKGCSGGWGNYYRECQTEFINQSVGPVPLLVAAVGAKHLPTSMRPLNDAMDIGDIVNGATMTGFGGLASGSIGLGLLGLLSGGASPDLAGLHRFQSGNFLYAVHFESTRAAANSFIPNAAMLEAQVSAKSGGAVVGHTSFQFDGVTWKPHKERWRAGSGSFGIFYKARPKANGAAIQPFAVWDTRLKPLMKAYAVTDQWEWATGITQKERDIKVKTISAVYPGWTFVASEGADVTLICTSGFCHTGPNING</sequence>
<dbReference type="Proteomes" id="UP000595420">
    <property type="component" value="Chromosome"/>
</dbReference>
<evidence type="ECO:0000313" key="3">
    <source>
        <dbReference type="Proteomes" id="UP000595420"/>
    </source>
</evidence>
<name>A0A7T5BH48_9PROT</name>
<feature type="signal peptide" evidence="1">
    <location>
        <begin position="1"/>
        <end position="24"/>
    </location>
</feature>
<evidence type="ECO:0000256" key="1">
    <source>
        <dbReference type="SAM" id="SignalP"/>
    </source>
</evidence>
<gene>
    <name evidence="2" type="ORF">H2515_01535</name>
</gene>
<evidence type="ECO:0000313" key="2">
    <source>
        <dbReference type="EMBL" id="QQD73046.1"/>
    </source>
</evidence>
<dbReference type="PROSITE" id="PS51257">
    <property type="entry name" value="PROKAR_LIPOPROTEIN"/>
    <property type="match status" value="1"/>
</dbReference>
<dbReference type="EMBL" id="CP059488">
    <property type="protein sequence ID" value="QQD73046.1"/>
    <property type="molecule type" value="Genomic_DNA"/>
</dbReference>
<reference evidence="2 3" key="1">
    <citation type="submission" date="2020-07" db="EMBL/GenBank/DDBJ databases">
        <title>Complete genome sequence analysis of Acidithiobacillus ferrivorans XJFY6S-08 reveals extreme environmental adaptation to alpine acid mine drainage.</title>
        <authorList>
            <person name="Yan L."/>
            <person name="Ni Y."/>
        </authorList>
    </citation>
    <scope>NUCLEOTIDE SEQUENCE [LARGE SCALE GENOMIC DNA]</scope>
    <source>
        <strain evidence="2 3">XJFY6S-08</strain>
    </source>
</reference>